<sequence>MKLHFLRILTVFRLAFTGLVFTGLFSLQAHAQTKAHAQTINPTAMPVSSASQSVLPSKLTDLEWTILTSAQQQALQPLAVVWPNLSAPQKKKWIALSVNYRHLSDPEKERLHARMVQWAALTPRQRTQARLNFTKTQQLPVEDKVERWEVYQTLTAEQKKTLAASAPKLPLAPYVKKPVKPTKPQTASSAARAQ</sequence>
<feature type="signal peptide" evidence="2">
    <location>
        <begin position="1"/>
        <end position="31"/>
    </location>
</feature>
<accession>A0ABN6D4C7</accession>
<organism evidence="3 4">
    <name type="scientific">Rhodoferax lithotrophicus</name>
    <dbReference type="NCBI Taxonomy" id="2798804"/>
    <lineage>
        <taxon>Bacteria</taxon>
        <taxon>Pseudomonadati</taxon>
        <taxon>Pseudomonadota</taxon>
        <taxon>Betaproteobacteria</taxon>
        <taxon>Burkholderiales</taxon>
        <taxon>Comamonadaceae</taxon>
        <taxon>Rhodoferax</taxon>
    </lineage>
</organism>
<reference evidence="3 4" key="1">
    <citation type="journal article" date="2021" name="Microbiol. Spectr.">
        <title>A Single Bacterium Capable of Oxidation and Reduction of Iron at Circumneutral pH.</title>
        <authorList>
            <person name="Kato S."/>
            <person name="Ohkuma M."/>
        </authorList>
    </citation>
    <scope>NUCLEOTIDE SEQUENCE [LARGE SCALE GENOMIC DNA]</scope>
    <source>
        <strain evidence="3 4">MIZ03</strain>
    </source>
</reference>
<keyword evidence="2" id="KW-0732">Signal</keyword>
<evidence type="ECO:0000256" key="2">
    <source>
        <dbReference type="SAM" id="SignalP"/>
    </source>
</evidence>
<name>A0ABN6D4C7_9BURK</name>
<gene>
    <name evidence="3" type="ORF">MIZ03_1728</name>
</gene>
<evidence type="ECO:0000313" key="4">
    <source>
        <dbReference type="Proteomes" id="UP000824366"/>
    </source>
</evidence>
<protein>
    <recommendedName>
        <fullName evidence="5">DUF3106 domain-containing protein</fullName>
    </recommendedName>
</protein>
<evidence type="ECO:0000256" key="1">
    <source>
        <dbReference type="SAM" id="MobiDB-lite"/>
    </source>
</evidence>
<dbReference type="Pfam" id="PF11304">
    <property type="entry name" value="DUF3106"/>
    <property type="match status" value="1"/>
</dbReference>
<dbReference type="InterPro" id="IPR021455">
    <property type="entry name" value="DUF3106"/>
</dbReference>
<evidence type="ECO:0008006" key="5">
    <source>
        <dbReference type="Google" id="ProtNLM"/>
    </source>
</evidence>
<dbReference type="RefSeq" id="WP_223910930.1">
    <property type="nucleotide sequence ID" value="NZ_AP024238.1"/>
</dbReference>
<keyword evidence="4" id="KW-1185">Reference proteome</keyword>
<feature type="chain" id="PRO_5046652328" description="DUF3106 domain-containing protein" evidence="2">
    <location>
        <begin position="32"/>
        <end position="194"/>
    </location>
</feature>
<dbReference type="EMBL" id="AP024238">
    <property type="protein sequence ID" value="BCO26842.1"/>
    <property type="molecule type" value="Genomic_DNA"/>
</dbReference>
<proteinExistence type="predicted"/>
<evidence type="ECO:0000313" key="3">
    <source>
        <dbReference type="EMBL" id="BCO26842.1"/>
    </source>
</evidence>
<dbReference type="Proteomes" id="UP000824366">
    <property type="component" value="Chromosome"/>
</dbReference>
<feature type="compositionally biased region" description="Polar residues" evidence="1">
    <location>
        <begin position="185"/>
        <end position="194"/>
    </location>
</feature>
<feature type="region of interest" description="Disordered" evidence="1">
    <location>
        <begin position="173"/>
        <end position="194"/>
    </location>
</feature>